<feature type="signal peptide" evidence="1">
    <location>
        <begin position="1"/>
        <end position="19"/>
    </location>
</feature>
<dbReference type="RefSeq" id="WP_142896417.1">
    <property type="nucleotide sequence ID" value="NZ_ML660054.1"/>
</dbReference>
<name>A0A545TU13_9PROT</name>
<gene>
    <name evidence="2" type="ORF">FKG95_11135</name>
</gene>
<comment type="caution">
    <text evidence="2">The sequence shown here is derived from an EMBL/GenBank/DDBJ whole genome shotgun (WGS) entry which is preliminary data.</text>
</comment>
<dbReference type="Proteomes" id="UP000315252">
    <property type="component" value="Unassembled WGS sequence"/>
</dbReference>
<keyword evidence="3" id="KW-1185">Reference proteome</keyword>
<sequence length="147" mass="16382">MRSLLCCLAVAALPSQVYAACDWLAKPDPDAHSIISSRLACLSDPYSLACVEFDEVPRTEREADRLRRIAALELDDTDAANLEERGVWLGATREMVCLAWGKPHRVEEVARNPFGQLWFYGEVDRLEFDGDAIVEIKTVTTNLKAGN</sequence>
<dbReference type="OrthoDB" id="9794377at2"/>
<accession>A0A545TU13</accession>
<feature type="chain" id="PRO_5022029087" description="DUF1311 domain-containing protein" evidence="1">
    <location>
        <begin position="20"/>
        <end position="147"/>
    </location>
</feature>
<reference evidence="2 3" key="1">
    <citation type="submission" date="2019-06" db="EMBL/GenBank/DDBJ databases">
        <title>Whole genome sequence for Rhodospirillaceae sp. R148.</title>
        <authorList>
            <person name="Wang G."/>
        </authorList>
    </citation>
    <scope>NUCLEOTIDE SEQUENCE [LARGE SCALE GENOMIC DNA]</scope>
    <source>
        <strain evidence="2 3">R148</strain>
    </source>
</reference>
<keyword evidence="1" id="KW-0732">Signal</keyword>
<evidence type="ECO:0000313" key="2">
    <source>
        <dbReference type="EMBL" id="TQV80703.1"/>
    </source>
</evidence>
<dbReference type="AlphaFoldDB" id="A0A545TU13"/>
<evidence type="ECO:0000256" key="1">
    <source>
        <dbReference type="SAM" id="SignalP"/>
    </source>
</evidence>
<evidence type="ECO:0008006" key="4">
    <source>
        <dbReference type="Google" id="ProtNLM"/>
    </source>
</evidence>
<evidence type="ECO:0000313" key="3">
    <source>
        <dbReference type="Proteomes" id="UP000315252"/>
    </source>
</evidence>
<proteinExistence type="predicted"/>
<protein>
    <recommendedName>
        <fullName evidence="4">DUF1311 domain-containing protein</fullName>
    </recommendedName>
</protein>
<dbReference type="EMBL" id="VHSH01000003">
    <property type="protein sequence ID" value="TQV80703.1"/>
    <property type="molecule type" value="Genomic_DNA"/>
</dbReference>
<organism evidence="2 3">
    <name type="scientific">Denitrobaculum tricleocarpae</name>
    <dbReference type="NCBI Taxonomy" id="2591009"/>
    <lineage>
        <taxon>Bacteria</taxon>
        <taxon>Pseudomonadati</taxon>
        <taxon>Pseudomonadota</taxon>
        <taxon>Alphaproteobacteria</taxon>
        <taxon>Rhodospirillales</taxon>
        <taxon>Rhodospirillaceae</taxon>
        <taxon>Denitrobaculum</taxon>
    </lineage>
</organism>